<protein>
    <submittedName>
        <fullName evidence="2">Uncharacterized protein</fullName>
    </submittedName>
</protein>
<feature type="non-terminal residue" evidence="2">
    <location>
        <position position="1"/>
    </location>
</feature>
<accession>A0ABN9BMH3</accession>
<evidence type="ECO:0000313" key="2">
    <source>
        <dbReference type="EMBL" id="CAI9548700.1"/>
    </source>
</evidence>
<sequence length="71" mass="8052">QKEQTKCRQGTGQSTRDNIKKKKKTFFKFAAGGARTSRRHGDRNTEAGCRHRPEEMAGDAAGDTSRERRTR</sequence>
<keyword evidence="3" id="KW-1185">Reference proteome</keyword>
<dbReference type="EMBL" id="CATNWA010004802">
    <property type="protein sequence ID" value="CAI9548700.1"/>
    <property type="molecule type" value="Genomic_DNA"/>
</dbReference>
<name>A0ABN9BMH3_9NEOB</name>
<evidence type="ECO:0000256" key="1">
    <source>
        <dbReference type="SAM" id="MobiDB-lite"/>
    </source>
</evidence>
<feature type="region of interest" description="Disordered" evidence="1">
    <location>
        <begin position="1"/>
        <end position="71"/>
    </location>
</feature>
<feature type="compositionally biased region" description="Basic and acidic residues" evidence="1">
    <location>
        <begin position="42"/>
        <end position="55"/>
    </location>
</feature>
<comment type="caution">
    <text evidence="2">The sequence shown here is derived from an EMBL/GenBank/DDBJ whole genome shotgun (WGS) entry which is preliminary data.</text>
</comment>
<reference evidence="2" key="1">
    <citation type="submission" date="2023-05" db="EMBL/GenBank/DDBJ databases">
        <authorList>
            <person name="Stuckert A."/>
        </authorList>
    </citation>
    <scope>NUCLEOTIDE SEQUENCE</scope>
</reference>
<dbReference type="Proteomes" id="UP001162483">
    <property type="component" value="Unassembled WGS sequence"/>
</dbReference>
<organism evidence="2 3">
    <name type="scientific">Staurois parvus</name>
    <dbReference type="NCBI Taxonomy" id="386267"/>
    <lineage>
        <taxon>Eukaryota</taxon>
        <taxon>Metazoa</taxon>
        <taxon>Chordata</taxon>
        <taxon>Craniata</taxon>
        <taxon>Vertebrata</taxon>
        <taxon>Euteleostomi</taxon>
        <taxon>Amphibia</taxon>
        <taxon>Batrachia</taxon>
        <taxon>Anura</taxon>
        <taxon>Neobatrachia</taxon>
        <taxon>Ranoidea</taxon>
        <taxon>Ranidae</taxon>
        <taxon>Staurois</taxon>
    </lineage>
</organism>
<gene>
    <name evidence="2" type="ORF">SPARVUS_LOCUS3204420</name>
</gene>
<evidence type="ECO:0000313" key="3">
    <source>
        <dbReference type="Proteomes" id="UP001162483"/>
    </source>
</evidence>
<feature type="compositionally biased region" description="Polar residues" evidence="1">
    <location>
        <begin position="7"/>
        <end position="16"/>
    </location>
</feature>
<proteinExistence type="predicted"/>